<protein>
    <submittedName>
        <fullName evidence="8">Citronellyl-CoA synthetase</fullName>
    </submittedName>
</protein>
<evidence type="ECO:0000256" key="1">
    <source>
        <dbReference type="ARBA" id="ARBA00006432"/>
    </source>
</evidence>
<evidence type="ECO:0000313" key="9">
    <source>
        <dbReference type="Proteomes" id="UP000182400"/>
    </source>
</evidence>
<dbReference type="PROSITE" id="PS00455">
    <property type="entry name" value="AMP_BINDING"/>
    <property type="match status" value="1"/>
</dbReference>
<comment type="similarity">
    <text evidence="1">Belongs to the ATP-dependent AMP-binding enzyme family.</text>
</comment>
<dbReference type="InterPro" id="IPR000873">
    <property type="entry name" value="AMP-dep_synth/lig_dom"/>
</dbReference>
<dbReference type="NCBIfam" id="NF006134">
    <property type="entry name" value="PRK08279.1"/>
    <property type="match status" value="1"/>
</dbReference>
<dbReference type="EMBL" id="FOWP01000009">
    <property type="protein sequence ID" value="SFP34070.1"/>
    <property type="molecule type" value="Genomic_DNA"/>
</dbReference>
<reference evidence="8 9" key="1">
    <citation type="submission" date="2016-10" db="EMBL/GenBank/DDBJ databases">
        <authorList>
            <person name="de Groot N.N."/>
        </authorList>
    </citation>
    <scope>NUCLEOTIDE SEQUENCE [LARGE SCALE GENOMIC DNA]</scope>
    <source>
        <strain evidence="8 9">CCUG 59231</strain>
    </source>
</reference>
<dbReference type="Pfam" id="PF13193">
    <property type="entry name" value="AMP-binding_C"/>
    <property type="match status" value="1"/>
</dbReference>
<gene>
    <name evidence="8" type="ORF">SAMN05216601_109127</name>
</gene>
<feature type="domain" description="AMP-binding enzyme C-terminal" evidence="7">
    <location>
        <begin position="508"/>
        <end position="584"/>
    </location>
</feature>
<dbReference type="Gene3D" id="3.40.50.12780">
    <property type="entry name" value="N-terminal domain of ligase-like"/>
    <property type="match status" value="1"/>
</dbReference>
<dbReference type="InterPro" id="IPR042099">
    <property type="entry name" value="ANL_N_sf"/>
</dbReference>
<evidence type="ECO:0000256" key="5">
    <source>
        <dbReference type="SAM" id="MobiDB-lite"/>
    </source>
</evidence>
<feature type="compositionally biased region" description="Polar residues" evidence="5">
    <location>
        <begin position="16"/>
        <end position="25"/>
    </location>
</feature>
<feature type="domain" description="AMP-dependent synthetase/ligase" evidence="6">
    <location>
        <begin position="72"/>
        <end position="397"/>
    </location>
</feature>
<accession>A0A1I5PJV2</accession>
<evidence type="ECO:0000259" key="7">
    <source>
        <dbReference type="Pfam" id="PF13193"/>
    </source>
</evidence>
<dbReference type="AlphaFoldDB" id="A0A1I5PJV2"/>
<name>A0A1I5PJV2_9GAMM</name>
<evidence type="ECO:0000256" key="3">
    <source>
        <dbReference type="ARBA" id="ARBA00022741"/>
    </source>
</evidence>
<dbReference type="Gene3D" id="3.30.300.30">
    <property type="match status" value="1"/>
</dbReference>
<dbReference type="PANTHER" id="PTHR43107">
    <property type="entry name" value="LONG-CHAIN FATTY ACID TRANSPORT PROTEIN"/>
    <property type="match status" value="1"/>
</dbReference>
<evidence type="ECO:0000256" key="2">
    <source>
        <dbReference type="ARBA" id="ARBA00022598"/>
    </source>
</evidence>
<dbReference type="GO" id="GO:0005324">
    <property type="term" value="F:long-chain fatty acid transmembrane transporter activity"/>
    <property type="evidence" value="ECO:0007669"/>
    <property type="project" value="TreeGrafter"/>
</dbReference>
<keyword evidence="2" id="KW-0436">Ligase</keyword>
<keyword evidence="4" id="KW-0067">ATP-binding</keyword>
<keyword evidence="3" id="KW-0547">Nucleotide-binding</keyword>
<evidence type="ECO:0000259" key="6">
    <source>
        <dbReference type="Pfam" id="PF00501"/>
    </source>
</evidence>
<dbReference type="InterPro" id="IPR025110">
    <property type="entry name" value="AMP-bd_C"/>
</dbReference>
<dbReference type="SUPFAM" id="SSF56801">
    <property type="entry name" value="Acetyl-CoA synthetase-like"/>
    <property type="match status" value="1"/>
</dbReference>
<dbReference type="InterPro" id="IPR020845">
    <property type="entry name" value="AMP-binding_CS"/>
</dbReference>
<dbReference type="GO" id="GO:0004467">
    <property type="term" value="F:long-chain fatty acid-CoA ligase activity"/>
    <property type="evidence" value="ECO:0007669"/>
    <property type="project" value="TreeGrafter"/>
</dbReference>
<evidence type="ECO:0000313" key="8">
    <source>
        <dbReference type="EMBL" id="SFP34070.1"/>
    </source>
</evidence>
<dbReference type="STRING" id="658457.SAMN05216601_109127"/>
<dbReference type="PANTHER" id="PTHR43107:SF15">
    <property type="entry name" value="FATTY ACID TRANSPORT PROTEIN 3, ISOFORM A"/>
    <property type="match status" value="1"/>
</dbReference>
<dbReference type="FunFam" id="3.30.300.30:FF:000002">
    <property type="entry name" value="Long-chain fatty acid transport protein 1"/>
    <property type="match status" value="1"/>
</dbReference>
<feature type="region of interest" description="Disordered" evidence="5">
    <location>
        <begin position="1"/>
        <end position="25"/>
    </location>
</feature>
<dbReference type="Pfam" id="PF00501">
    <property type="entry name" value="AMP-binding"/>
    <property type="match status" value="1"/>
</dbReference>
<dbReference type="InterPro" id="IPR045851">
    <property type="entry name" value="AMP-bd_C_sf"/>
</dbReference>
<dbReference type="GO" id="GO:0044539">
    <property type="term" value="P:long-chain fatty acid import into cell"/>
    <property type="evidence" value="ECO:0007669"/>
    <property type="project" value="TreeGrafter"/>
</dbReference>
<evidence type="ECO:0000256" key="4">
    <source>
        <dbReference type="ARBA" id="ARBA00022840"/>
    </source>
</evidence>
<organism evidence="8 9">
    <name type="scientific">Ectopseudomonas composti</name>
    <dbReference type="NCBI Taxonomy" id="658457"/>
    <lineage>
        <taxon>Bacteria</taxon>
        <taxon>Pseudomonadati</taxon>
        <taxon>Pseudomonadota</taxon>
        <taxon>Gammaproteobacteria</taxon>
        <taxon>Pseudomonadales</taxon>
        <taxon>Pseudomonadaceae</taxon>
        <taxon>Ectopseudomonas</taxon>
    </lineage>
</organism>
<feature type="compositionally biased region" description="Basic and acidic residues" evidence="5">
    <location>
        <begin position="1"/>
        <end position="11"/>
    </location>
</feature>
<dbReference type="Proteomes" id="UP000182400">
    <property type="component" value="Unassembled WGS sequence"/>
</dbReference>
<proteinExistence type="inferred from homology"/>
<dbReference type="GO" id="GO:0005886">
    <property type="term" value="C:plasma membrane"/>
    <property type="evidence" value="ECO:0007669"/>
    <property type="project" value="TreeGrafter"/>
</dbReference>
<sequence>MAGVRHADYSHDSPPIHNSPSASPMSQADLISPFRFLAHLPQHLPRVPRMLRGLYYAGIRNREKNLSLAWALQRAAERYPERPALMDENRQLSYSAFNTWANRLAWEFKAEGVGHGDVVAVMLENRLELLAILAALSKLGAVGALINTTQRGKVLAHSFNLVKPGFLVIGDELLSAFDEVDEQLHDQQARRYWIADQDCLQGAGQAPDGWTNLMQLATGQAEDNPPDSLRVRMKDACFLIYTSGTTGLPKASIMSHGKWIKAYGGFGHSGLTLSERDVLYLTLPCYHNNAVTVCWSAVLAGGAAIALRRRFSASAFWSDVARYNATCFGYIGELCRYLLNQPVHPAEQGNSLRCMIGNGLRPSIWSEFKQRFGIEQITEFYASSEGNIGFTNVFNFDNTVGYTPATYAIVRYDLENDCPVRASNGFLQKANKGEAGLLISEISAKWPFDGYTDPAKSESVILRDVFKQGDAWFNTGDLMRDIGCKHAQFVDRLGDTFRWKGENVSTTEVENVLGAFPGVEDAVVYGVEIAGTNGRCGMAALRLASAYALDGAALATHLDTELPAYAAPLFVRLLGEVETTGTFKYKKTDLKQAGYDPNLVDDPLYVRLPGSDSFQPLSRETHAAIEQQHYRF</sequence>
<dbReference type="GO" id="GO:0005524">
    <property type="term" value="F:ATP binding"/>
    <property type="evidence" value="ECO:0007669"/>
    <property type="project" value="UniProtKB-KW"/>
</dbReference>